<dbReference type="PROSITE" id="PS50199">
    <property type="entry name" value="ZF_RANBP2_2"/>
    <property type="match status" value="1"/>
</dbReference>
<feature type="domain" description="RanBP2-type" evidence="5">
    <location>
        <begin position="395"/>
        <end position="424"/>
    </location>
</feature>
<evidence type="ECO:0000313" key="7">
    <source>
        <dbReference type="EnsemblMetazoa" id="KAF7492683.1"/>
    </source>
</evidence>
<reference evidence="8" key="1">
    <citation type="journal article" date="2020" name="PLoS Negl. Trop. Dis.">
        <title>High-quality nuclear genome for Sarcoptes scabiei-A critical resource for a neglected parasite.</title>
        <authorList>
            <person name="Korhonen P.K."/>
            <person name="Gasser R.B."/>
            <person name="Ma G."/>
            <person name="Wang T."/>
            <person name="Stroehlein A.J."/>
            <person name="Young N.D."/>
            <person name="Ang C.S."/>
            <person name="Fernando D.D."/>
            <person name="Lu H.C."/>
            <person name="Taylor S."/>
            <person name="Reynolds S.L."/>
            <person name="Mofiz E."/>
            <person name="Najaraj S.H."/>
            <person name="Gowda H."/>
            <person name="Madugundu A."/>
            <person name="Renuse S."/>
            <person name="Holt D."/>
            <person name="Pandey A."/>
            <person name="Papenfuss A.T."/>
            <person name="Fischer K."/>
        </authorList>
    </citation>
    <scope>NUCLEOTIDE SEQUENCE [LARGE SCALE GENOMIC DNA]</scope>
</reference>
<dbReference type="PROSITE" id="PS01358">
    <property type="entry name" value="ZF_RANBP2_1"/>
    <property type="match status" value="1"/>
</dbReference>
<dbReference type="InterPro" id="IPR036339">
    <property type="entry name" value="PUB-like_dom_sf"/>
</dbReference>
<gene>
    <name evidence="6" type="ORF">SSS_7154</name>
</gene>
<organism evidence="6">
    <name type="scientific">Sarcoptes scabiei</name>
    <name type="common">Itch mite</name>
    <name type="synonym">Acarus scabiei</name>
    <dbReference type="NCBI Taxonomy" id="52283"/>
    <lineage>
        <taxon>Eukaryota</taxon>
        <taxon>Metazoa</taxon>
        <taxon>Ecdysozoa</taxon>
        <taxon>Arthropoda</taxon>
        <taxon>Chelicerata</taxon>
        <taxon>Arachnida</taxon>
        <taxon>Acari</taxon>
        <taxon>Acariformes</taxon>
        <taxon>Sarcoptiformes</taxon>
        <taxon>Astigmata</taxon>
        <taxon>Psoroptidia</taxon>
        <taxon>Sarcoptoidea</taxon>
        <taxon>Sarcoptidae</taxon>
        <taxon>Sarcoptinae</taxon>
        <taxon>Sarcoptes</taxon>
    </lineage>
</organism>
<accession>A0A834RG07</accession>
<dbReference type="PANTHER" id="PTHR15326:SF2">
    <property type="entry name" value="PROTEIN TAMOZHENNIC"/>
    <property type="match status" value="1"/>
</dbReference>
<proteinExistence type="predicted"/>
<dbReference type="SUPFAM" id="SSF90209">
    <property type="entry name" value="Ran binding protein zinc finger-like"/>
    <property type="match status" value="1"/>
</dbReference>
<dbReference type="EMBL" id="WVUK01000056">
    <property type="protein sequence ID" value="KAF7492683.1"/>
    <property type="molecule type" value="Genomic_DNA"/>
</dbReference>
<evidence type="ECO:0000313" key="6">
    <source>
        <dbReference type="EMBL" id="KAF7492683.1"/>
    </source>
</evidence>
<keyword evidence="8" id="KW-1185">Reference proteome</keyword>
<name>A0A834RG07_SARSC</name>
<evidence type="ECO:0000256" key="1">
    <source>
        <dbReference type="ARBA" id="ARBA00022723"/>
    </source>
</evidence>
<evidence type="ECO:0000256" key="4">
    <source>
        <dbReference type="PROSITE-ProRule" id="PRU00322"/>
    </source>
</evidence>
<evidence type="ECO:0000313" key="8">
    <source>
        <dbReference type="Proteomes" id="UP000070412"/>
    </source>
</evidence>
<sequence length="466" mass="53915">MHNQMYDNLVHHPHNHQYHHVGMILPSIHSNQRLPQLQYPAQLMPSPSQSSLALQRSSANVHGTLHSQSSTPCSSIFYSRFENLRLQINELHLSYINRSDAIMKLKLRTKIDLLLRDYLAMILHQDKFQYREILNCLESSIKKKDFEPSMVMKGFEAIETYATNLLNYPWRHEYHKIYAFNGFFHRFIKCSMMNYDKIFSLMGYIYHSSTDVYKLIEIPIDPDKMIQISLECLISIAEIRLMMEVKSKYPNVSWTKILLLRMEHICSAENLIEILHDTEQSDHLIDFDVPDYGVKNFNNEFDINNSRSSESEQYLIKPPPNYLESDLDSVETFQASPRLESKRVFDSPNKFASIARDRSLIDNFSESSPLPPLSSSVIASNKTQAILSEIETNDSKNNWSCQSCTFHNEFPAEICIMCHRSRTKGNESTPLMTGGRECNQCTLVNDKDEEFCKACGTSLTDSPTYI</sequence>
<dbReference type="SMART" id="SM00547">
    <property type="entry name" value="ZnF_RBZ"/>
    <property type="match status" value="2"/>
</dbReference>
<dbReference type="PANTHER" id="PTHR15326">
    <property type="entry name" value="SPERMATOGENESIS-ASSOCIATED PROTEIN 2/TAMOZHENNIC"/>
    <property type="match status" value="1"/>
</dbReference>
<keyword evidence="1" id="KW-0479">Metal-binding</keyword>
<evidence type="ECO:0000259" key="5">
    <source>
        <dbReference type="PROSITE" id="PS50199"/>
    </source>
</evidence>
<dbReference type="SUPFAM" id="SSF143503">
    <property type="entry name" value="PUG domain-like"/>
    <property type="match status" value="1"/>
</dbReference>
<evidence type="ECO:0000256" key="3">
    <source>
        <dbReference type="ARBA" id="ARBA00022833"/>
    </source>
</evidence>
<dbReference type="InterPro" id="IPR001876">
    <property type="entry name" value="Znf_RanBP2"/>
</dbReference>
<evidence type="ECO:0000256" key="2">
    <source>
        <dbReference type="ARBA" id="ARBA00022771"/>
    </source>
</evidence>
<keyword evidence="3" id="KW-0862">Zinc</keyword>
<reference evidence="6" key="2">
    <citation type="submission" date="2020-01" db="EMBL/GenBank/DDBJ databases">
        <authorList>
            <person name="Korhonen P.K.K."/>
            <person name="Guangxu M.G."/>
            <person name="Wang T.W."/>
            <person name="Stroehlein A.J.S."/>
            <person name="Young N.D."/>
            <person name="Ang C.-S.A."/>
            <person name="Fernando D.W.F."/>
            <person name="Lu H.L."/>
            <person name="Taylor S.T."/>
            <person name="Ehtesham M.E.M."/>
            <person name="Najaraj S.H.N."/>
            <person name="Harsha G.H.G."/>
            <person name="Madugundu A.M."/>
            <person name="Renuse S.R."/>
            <person name="Holt D.H."/>
            <person name="Pandey A.P."/>
            <person name="Papenfuss A.P."/>
            <person name="Gasser R.B.G."/>
            <person name="Fischer K.F."/>
        </authorList>
    </citation>
    <scope>NUCLEOTIDE SEQUENCE</scope>
    <source>
        <strain evidence="6">SSS_KF_BRIS2020</strain>
    </source>
</reference>
<dbReference type="InterPro" id="IPR048839">
    <property type="entry name" value="SPATA2_PUB-like"/>
</dbReference>
<dbReference type="InterPro" id="IPR036443">
    <property type="entry name" value="Znf_RanBP2_sf"/>
</dbReference>
<protein>
    <submittedName>
        <fullName evidence="6">Protein tamozhennic</fullName>
    </submittedName>
</protein>
<dbReference type="Pfam" id="PF21388">
    <property type="entry name" value="SPATA2_PUB-like"/>
    <property type="match status" value="1"/>
</dbReference>
<dbReference type="AlphaFoldDB" id="A0A834RG07"/>
<dbReference type="OrthoDB" id="6509868at2759"/>
<dbReference type="Gene3D" id="2.30.30.380">
    <property type="entry name" value="Zn-finger domain of Sec23/24"/>
    <property type="match status" value="1"/>
</dbReference>
<dbReference type="EnsemblMetazoa" id="SSS_7154s_mrna">
    <property type="protein sequence ID" value="KAF7492683.1"/>
    <property type="gene ID" value="SSS_7154"/>
</dbReference>
<keyword evidence="2 4" id="KW-0863">Zinc-finger</keyword>
<dbReference type="GO" id="GO:0005737">
    <property type="term" value="C:cytoplasm"/>
    <property type="evidence" value="ECO:0007669"/>
    <property type="project" value="TreeGrafter"/>
</dbReference>
<dbReference type="Proteomes" id="UP000070412">
    <property type="component" value="Unassembled WGS sequence"/>
</dbReference>
<dbReference type="GO" id="GO:0008270">
    <property type="term" value="F:zinc ion binding"/>
    <property type="evidence" value="ECO:0007669"/>
    <property type="project" value="UniProtKB-KW"/>
</dbReference>
<dbReference type="Gene3D" id="1.20.58.2190">
    <property type="match status" value="1"/>
</dbReference>
<reference evidence="7" key="3">
    <citation type="submission" date="2022-06" db="UniProtKB">
        <authorList>
            <consortium name="EnsemblMetazoa"/>
        </authorList>
    </citation>
    <scope>IDENTIFICATION</scope>
</reference>